<dbReference type="EMBL" id="JAPMSZ010000004">
    <property type="protein sequence ID" value="KAJ5105757.1"/>
    <property type="molecule type" value="Genomic_DNA"/>
</dbReference>
<keyword evidence="3" id="KW-0576">Peroxisome</keyword>
<keyword evidence="6" id="KW-1185">Reference proteome</keyword>
<dbReference type="RefSeq" id="XP_056514753.1">
    <property type="nucleotide sequence ID" value="XM_056653686.1"/>
</dbReference>
<dbReference type="GeneID" id="81392854"/>
<dbReference type="GO" id="GO:0016559">
    <property type="term" value="P:peroxisome fission"/>
    <property type="evidence" value="ECO:0007669"/>
    <property type="project" value="InterPro"/>
</dbReference>
<name>A0A9W9FTW8_9EURO</name>
<comment type="subcellular location">
    <subcellularLocation>
        <location evidence="4">Peroxisome membrane</location>
    </subcellularLocation>
</comment>
<comment type="caution">
    <text evidence="5">The sequence shown here is derived from an EMBL/GenBank/DDBJ whole genome shotgun (WGS) entry which is preliminary data.</text>
</comment>
<evidence type="ECO:0000313" key="6">
    <source>
        <dbReference type="Proteomes" id="UP001141434"/>
    </source>
</evidence>
<gene>
    <name evidence="5" type="ORF">NUU61_003104</name>
</gene>
<evidence type="ECO:0000256" key="2">
    <source>
        <dbReference type="ARBA" id="ARBA00023136"/>
    </source>
</evidence>
<evidence type="ECO:0000313" key="5">
    <source>
        <dbReference type="EMBL" id="KAJ5105757.1"/>
    </source>
</evidence>
<protein>
    <submittedName>
        <fullName evidence="5">Peroxisomal biogenesis factor 11</fullName>
    </submittedName>
</protein>
<reference evidence="5" key="1">
    <citation type="submission" date="2022-11" db="EMBL/GenBank/DDBJ databases">
        <authorList>
            <person name="Petersen C."/>
        </authorList>
    </citation>
    <scope>NUCLEOTIDE SEQUENCE</scope>
    <source>
        <strain evidence="5">IBT 34128</strain>
    </source>
</reference>
<sequence length="275" mass="31076">MGFLMANIVGRILSTSTGQDSILGSIEYFSHALHYLFTSQQWIRLQRRLGFPARRKSDIALESVGRSPSSSLMLLSSLLSDTRYTLRLFGLVSLWTQTSEIIQTPPEDAAIHALEVIQLLASIVYQLLENVAYLASKNILPRRIIEKWSDIDRWYMWSARGLLIHMLLQLGKLWREKTLRRRREETSTSSISLTKSVDGARMAVKTQEARGLEILAWRKDLFSSSVWALLCLNWSYGGGIGIPDKVTGALSLLADSVVLRDLWKMDDVVGGFRMG</sequence>
<evidence type="ECO:0000256" key="1">
    <source>
        <dbReference type="ARBA" id="ARBA00022593"/>
    </source>
</evidence>
<dbReference type="Proteomes" id="UP001141434">
    <property type="component" value="Unassembled WGS sequence"/>
</dbReference>
<evidence type="ECO:0000256" key="4">
    <source>
        <dbReference type="ARBA" id="ARBA00046271"/>
    </source>
</evidence>
<dbReference type="PANTHER" id="PTHR12652">
    <property type="entry name" value="PEROXISOMAL BIOGENESIS FACTOR 11"/>
    <property type="match status" value="1"/>
</dbReference>
<dbReference type="GO" id="GO:0005778">
    <property type="term" value="C:peroxisomal membrane"/>
    <property type="evidence" value="ECO:0007669"/>
    <property type="project" value="UniProtKB-SubCell"/>
</dbReference>
<dbReference type="Pfam" id="PF05648">
    <property type="entry name" value="PEX11"/>
    <property type="match status" value="1"/>
</dbReference>
<proteinExistence type="predicted"/>
<keyword evidence="1" id="KW-0962">Peroxisome biogenesis</keyword>
<evidence type="ECO:0000256" key="3">
    <source>
        <dbReference type="ARBA" id="ARBA00023140"/>
    </source>
</evidence>
<organism evidence="5 6">
    <name type="scientific">Penicillium alfredii</name>
    <dbReference type="NCBI Taxonomy" id="1506179"/>
    <lineage>
        <taxon>Eukaryota</taxon>
        <taxon>Fungi</taxon>
        <taxon>Dikarya</taxon>
        <taxon>Ascomycota</taxon>
        <taxon>Pezizomycotina</taxon>
        <taxon>Eurotiomycetes</taxon>
        <taxon>Eurotiomycetidae</taxon>
        <taxon>Eurotiales</taxon>
        <taxon>Aspergillaceae</taxon>
        <taxon>Penicillium</taxon>
    </lineage>
</organism>
<dbReference type="OrthoDB" id="10005898at2759"/>
<keyword evidence="2" id="KW-0472">Membrane</keyword>
<accession>A0A9W9FTW8</accession>
<dbReference type="AlphaFoldDB" id="A0A9W9FTW8"/>
<dbReference type="InterPro" id="IPR008733">
    <property type="entry name" value="PEX11"/>
</dbReference>
<reference evidence="5" key="2">
    <citation type="journal article" date="2023" name="IMA Fungus">
        <title>Comparative genomic study of the Penicillium genus elucidates a diverse pangenome and 15 lateral gene transfer events.</title>
        <authorList>
            <person name="Petersen C."/>
            <person name="Sorensen T."/>
            <person name="Nielsen M.R."/>
            <person name="Sondergaard T.E."/>
            <person name="Sorensen J.L."/>
            <person name="Fitzpatrick D.A."/>
            <person name="Frisvad J.C."/>
            <person name="Nielsen K.L."/>
        </authorList>
    </citation>
    <scope>NUCLEOTIDE SEQUENCE</scope>
    <source>
        <strain evidence="5">IBT 34128</strain>
    </source>
</reference>
<dbReference type="PANTHER" id="PTHR12652:SF25">
    <property type="entry name" value="MICROBODY (PEROXISOME) PROLIFERATION PROTEIN PEROXIN 11C (EUROFUNG)"/>
    <property type="match status" value="1"/>
</dbReference>